<gene>
    <name evidence="1" type="ORF">CR159_11480</name>
</gene>
<dbReference type="Pfam" id="PF13714">
    <property type="entry name" value="PEP_mutase"/>
    <property type="match status" value="1"/>
</dbReference>
<dbReference type="RefSeq" id="WP_102074088.1">
    <property type="nucleotide sequence ID" value="NZ_PDNW01000008.1"/>
</dbReference>
<comment type="caution">
    <text evidence="1">The sequence shown here is derived from an EMBL/GenBank/DDBJ whole genome shotgun (WGS) entry which is preliminary data.</text>
</comment>
<dbReference type="InterPro" id="IPR040442">
    <property type="entry name" value="Pyrv_kinase-like_dom_sf"/>
</dbReference>
<dbReference type="InterPro" id="IPR039556">
    <property type="entry name" value="ICL/PEPM"/>
</dbReference>
<dbReference type="EMBL" id="PDNW01000008">
    <property type="protein sequence ID" value="PLC49896.1"/>
    <property type="molecule type" value="Genomic_DNA"/>
</dbReference>
<dbReference type="Proteomes" id="UP000234190">
    <property type="component" value="Unassembled WGS sequence"/>
</dbReference>
<dbReference type="PANTHER" id="PTHR42905:SF5">
    <property type="entry name" value="CARBOXYVINYL-CARBOXYPHOSPHONATE PHOSPHORYLMUTASE, CHLOROPLASTIC"/>
    <property type="match status" value="1"/>
</dbReference>
<dbReference type="Gene3D" id="3.20.20.60">
    <property type="entry name" value="Phosphoenolpyruvate-binding domains"/>
    <property type="match status" value="1"/>
</dbReference>
<evidence type="ECO:0000313" key="1">
    <source>
        <dbReference type="EMBL" id="PLC49896.1"/>
    </source>
</evidence>
<dbReference type="AlphaFoldDB" id="A0A2N4U4G1"/>
<dbReference type="OrthoDB" id="9771433at2"/>
<sequence>MTTDTYDLRSRLDSLEPLAVPGCYDTLSALIAEKSGFEAVLVSGFSVSASLLGMPDVELYTESDMVDVVRRVCAKVSIPVFADADNGYGNAINVMKTVAEFEKAGASAVTLEDQCSPKQCPLLNNRPPLVHIDEAIGKIKAAVAARRNRNMLIVARTDAVDPQEVVARAVAYSDAGADVIKLISPAVKSIDILKTVRQQAGAPLMLANLGWLGCIDPAQLKGIVSIITHPLLALKSSAMAVMENLKVLKENVDSGSSIQFPAKVMAQETLEGLLDLDLIRALEAQYLPANSRTSQHRIADGWRDFEKC</sequence>
<dbReference type="CDD" id="cd00377">
    <property type="entry name" value="ICL_PEPM"/>
    <property type="match status" value="1"/>
</dbReference>
<accession>A0A2N4U4G1</accession>
<dbReference type="PANTHER" id="PTHR42905">
    <property type="entry name" value="PHOSPHOENOLPYRUVATE CARBOXYLASE"/>
    <property type="match status" value="1"/>
</dbReference>
<protein>
    <submittedName>
        <fullName evidence="1">Carboxyvinyl-carboxyphosphonate phosphorylmutase</fullName>
    </submittedName>
</protein>
<name>A0A2N4U4G1_9BURK</name>
<dbReference type="InterPro" id="IPR015813">
    <property type="entry name" value="Pyrv/PenolPyrv_kinase-like_dom"/>
</dbReference>
<reference evidence="1 2" key="1">
    <citation type="submission" date="2017-10" db="EMBL/GenBank/DDBJ databases">
        <title>Two draft genome sequences of Pusillimonas sp. strains isolated from a nitrate- and radionuclide-contaminated groundwater in Russia.</title>
        <authorList>
            <person name="Grouzdev D.S."/>
            <person name="Tourova T.P."/>
            <person name="Goeva M.A."/>
            <person name="Babich T.L."/>
            <person name="Sokolova D.S."/>
            <person name="Abdullin R."/>
            <person name="Poltaraus A.B."/>
            <person name="Toshchakov S.V."/>
            <person name="Nazina T.N."/>
        </authorList>
    </citation>
    <scope>NUCLEOTIDE SEQUENCE [LARGE SCALE GENOMIC DNA]</scope>
    <source>
        <strain evidence="1 2">JR1/69-3-13</strain>
    </source>
</reference>
<proteinExistence type="predicted"/>
<keyword evidence="2" id="KW-1185">Reference proteome</keyword>
<evidence type="ECO:0000313" key="2">
    <source>
        <dbReference type="Proteomes" id="UP000234190"/>
    </source>
</evidence>
<organism evidence="1 2">
    <name type="scientific">Pollutimonas subterranea</name>
    <dbReference type="NCBI Taxonomy" id="2045210"/>
    <lineage>
        <taxon>Bacteria</taxon>
        <taxon>Pseudomonadati</taxon>
        <taxon>Pseudomonadota</taxon>
        <taxon>Betaproteobacteria</taxon>
        <taxon>Burkholderiales</taxon>
        <taxon>Alcaligenaceae</taxon>
        <taxon>Pollutimonas</taxon>
    </lineage>
</organism>
<dbReference type="SUPFAM" id="SSF51621">
    <property type="entry name" value="Phosphoenolpyruvate/pyruvate domain"/>
    <property type="match status" value="1"/>
</dbReference>
<dbReference type="GO" id="GO:0016833">
    <property type="term" value="F:oxo-acid-lyase activity"/>
    <property type="evidence" value="ECO:0007669"/>
    <property type="project" value="UniProtKB-ARBA"/>
</dbReference>